<feature type="binding site" description="covalent" evidence="8">
    <location>
        <position position="94"/>
    </location>
    <ligand>
        <name>heme c</name>
        <dbReference type="ChEBI" id="CHEBI:61717"/>
        <label>1</label>
    </ligand>
</feature>
<evidence type="ECO:0000256" key="5">
    <source>
        <dbReference type="ARBA" id="ARBA00022764"/>
    </source>
</evidence>
<evidence type="ECO:0000256" key="2">
    <source>
        <dbReference type="ARBA" id="ARBA00022617"/>
    </source>
</evidence>
<dbReference type="InterPro" id="IPR036909">
    <property type="entry name" value="Cyt_c-like_dom_sf"/>
</dbReference>
<feature type="binding site" description="covalent" evidence="8">
    <location>
        <position position="97"/>
    </location>
    <ligand>
        <name>heme c</name>
        <dbReference type="ChEBI" id="CHEBI:61717"/>
        <label>1</label>
    </ligand>
</feature>
<dbReference type="PIRSF" id="PIRSF000294">
    <property type="entry name" value="Cytochrome-c_peroxidase"/>
    <property type="match status" value="1"/>
</dbReference>
<dbReference type="InterPro" id="IPR009056">
    <property type="entry name" value="Cyt_c-like_dom"/>
</dbReference>
<sequence>MKSSAFLCLFLITCFFSCSKEEAEYTPVGQSSVLNLPKVPFNYSNPNFPNSFNSFVMDVLDNTPTNNPTTDAGATLGRVLFYDKNMSANNTVSCASCHIQNKGFSDDRKLSVGFDGGLTGRNSMGLANARFGENGKFFWDHRAATLEEQVLMPIQDEIEMGMNLDDLIVKLSALEYYPALFTEAFGSSEITSDKISKALAQFVRSMVSYQTKYDEGLAQTGNLFDNFPNFTAQENLGKSIFNGSFRAEPGGNCAICHMNNGAIPVNPTSNLQNLAIFTMVASPRNNGIDPDGNVADTGIGGATGAINATGAFKAPSLRNIELTAPYMHDGRLATLEDVVEHYSTGVLGHPQLSAPALVDANGNPIHLNLSQIEKDALVAFLKTLTDYEFITDEKYANPFND</sequence>
<evidence type="ECO:0000313" key="13">
    <source>
        <dbReference type="Proteomes" id="UP000295390"/>
    </source>
</evidence>
<dbReference type="PANTHER" id="PTHR30600">
    <property type="entry name" value="CYTOCHROME C PEROXIDASE-RELATED"/>
    <property type="match status" value="1"/>
</dbReference>
<dbReference type="AlphaFoldDB" id="A0A4R6TEW2"/>
<reference evidence="12 13" key="1">
    <citation type="submission" date="2019-03" db="EMBL/GenBank/DDBJ databases">
        <title>Genomic Encyclopedia of Type Strains, Phase III (KMG-III): the genomes of soil and plant-associated and newly described type strains.</title>
        <authorList>
            <person name="Whitman W."/>
        </authorList>
    </citation>
    <scope>NUCLEOTIDE SEQUENCE [LARGE SCALE GENOMIC DNA]</scope>
    <source>
        <strain evidence="12 13">CECT 8283</strain>
    </source>
</reference>
<feature type="binding site" description="covalent" evidence="8">
    <location>
        <position position="256"/>
    </location>
    <ligand>
        <name>heme c</name>
        <dbReference type="ChEBI" id="CHEBI:61717"/>
        <label>2</label>
    </ligand>
</feature>
<evidence type="ECO:0000256" key="6">
    <source>
        <dbReference type="ARBA" id="ARBA00023002"/>
    </source>
</evidence>
<evidence type="ECO:0000256" key="10">
    <source>
        <dbReference type="SAM" id="SignalP"/>
    </source>
</evidence>
<dbReference type="InterPro" id="IPR051395">
    <property type="entry name" value="Cytochrome_c_Peroxidase/MauG"/>
</dbReference>
<dbReference type="GO" id="GO:0009055">
    <property type="term" value="F:electron transfer activity"/>
    <property type="evidence" value="ECO:0007669"/>
    <property type="project" value="InterPro"/>
</dbReference>
<comment type="caution">
    <text evidence="12">The sequence shown here is derived from an EMBL/GenBank/DDBJ whole genome shotgun (WGS) entry which is preliminary data.</text>
</comment>
<comment type="subcellular location">
    <subcellularLocation>
        <location evidence="1">Periplasm</location>
    </subcellularLocation>
</comment>
<accession>A0A4R6TEW2</accession>
<dbReference type="Gene3D" id="1.10.760.10">
    <property type="entry name" value="Cytochrome c-like domain"/>
    <property type="match status" value="2"/>
</dbReference>
<dbReference type="GO" id="GO:0046872">
    <property type="term" value="F:metal ion binding"/>
    <property type="evidence" value="ECO:0007669"/>
    <property type="project" value="UniProtKB-KW"/>
</dbReference>
<evidence type="ECO:0000256" key="8">
    <source>
        <dbReference type="PIRSR" id="PIRSR000294-1"/>
    </source>
</evidence>
<evidence type="ECO:0000313" key="12">
    <source>
        <dbReference type="EMBL" id="TDQ25666.1"/>
    </source>
</evidence>
<comment type="cofactor">
    <cofactor evidence="8">
        <name>heme</name>
        <dbReference type="ChEBI" id="CHEBI:30413"/>
    </cofactor>
    <text evidence="8">Binds 2 heme groups.</text>
</comment>
<evidence type="ECO:0000259" key="11">
    <source>
        <dbReference type="PROSITE" id="PS51007"/>
    </source>
</evidence>
<feature type="domain" description="Cytochrome c" evidence="11">
    <location>
        <begin position="232"/>
        <end position="385"/>
    </location>
</feature>
<keyword evidence="12" id="KW-0575">Peroxidase</keyword>
<keyword evidence="7 9" id="KW-0408">Iron</keyword>
<dbReference type="SUPFAM" id="SSF46626">
    <property type="entry name" value="Cytochrome c"/>
    <property type="match status" value="2"/>
</dbReference>
<keyword evidence="2 8" id="KW-0349">Heme</keyword>
<feature type="domain" description="Cytochrome c" evidence="11">
    <location>
        <begin position="72"/>
        <end position="207"/>
    </location>
</feature>
<dbReference type="OrthoDB" id="9805202at2"/>
<proteinExistence type="predicted"/>
<feature type="chain" id="PRO_5020924632" evidence="10">
    <location>
        <begin position="20"/>
        <end position="401"/>
    </location>
</feature>
<feature type="binding site" description="covalent" evidence="8">
    <location>
        <position position="253"/>
    </location>
    <ligand>
        <name>heme c</name>
        <dbReference type="ChEBI" id="CHEBI:61717"/>
        <label>2</label>
    </ligand>
</feature>
<evidence type="ECO:0000256" key="9">
    <source>
        <dbReference type="PIRSR" id="PIRSR000294-2"/>
    </source>
</evidence>
<keyword evidence="4 10" id="KW-0732">Signal</keyword>
<name>A0A4R6TEW2_9FLAO</name>
<feature type="binding site" description="axial binding residue" evidence="9">
    <location>
        <position position="98"/>
    </location>
    <ligand>
        <name>heme c</name>
        <dbReference type="ChEBI" id="CHEBI:61717"/>
        <label>1</label>
    </ligand>
    <ligandPart>
        <name>Fe</name>
        <dbReference type="ChEBI" id="CHEBI:18248"/>
    </ligandPart>
</feature>
<evidence type="ECO:0000256" key="1">
    <source>
        <dbReference type="ARBA" id="ARBA00004418"/>
    </source>
</evidence>
<comment type="PTM">
    <text evidence="8">Binds 2 heme groups per subunit.</text>
</comment>
<dbReference type="InterPro" id="IPR026259">
    <property type="entry name" value="MauG/Cytc_peroxidase"/>
</dbReference>
<dbReference type="Pfam" id="PF03150">
    <property type="entry name" value="CCP_MauG"/>
    <property type="match status" value="1"/>
</dbReference>
<evidence type="ECO:0000256" key="7">
    <source>
        <dbReference type="ARBA" id="ARBA00023004"/>
    </source>
</evidence>
<feature type="signal peptide" evidence="10">
    <location>
        <begin position="1"/>
        <end position="19"/>
    </location>
</feature>
<gene>
    <name evidence="12" type="ORF">DFQ07_2092</name>
</gene>
<dbReference type="InterPro" id="IPR004852">
    <property type="entry name" value="Di-haem_cyt_c_peroxidsae"/>
</dbReference>
<evidence type="ECO:0000256" key="4">
    <source>
        <dbReference type="ARBA" id="ARBA00022729"/>
    </source>
</evidence>
<protein>
    <submittedName>
        <fullName evidence="12">Cytochrome c peroxidase</fullName>
    </submittedName>
</protein>
<keyword evidence="5" id="KW-0574">Periplasm</keyword>
<keyword evidence="13" id="KW-1185">Reference proteome</keyword>
<feature type="binding site" description="axial binding residue" evidence="9">
    <location>
        <position position="257"/>
    </location>
    <ligand>
        <name>heme c</name>
        <dbReference type="ChEBI" id="CHEBI:61717"/>
        <label>2</label>
    </ligand>
    <ligandPart>
        <name>Fe</name>
        <dbReference type="ChEBI" id="CHEBI:18248"/>
    </ligandPart>
</feature>
<dbReference type="GO" id="GO:0020037">
    <property type="term" value="F:heme binding"/>
    <property type="evidence" value="ECO:0007669"/>
    <property type="project" value="InterPro"/>
</dbReference>
<dbReference type="Proteomes" id="UP000295390">
    <property type="component" value="Unassembled WGS sequence"/>
</dbReference>
<keyword evidence="6" id="KW-0560">Oxidoreductase</keyword>
<dbReference type="EMBL" id="SNYH01000004">
    <property type="protein sequence ID" value="TDQ25666.1"/>
    <property type="molecule type" value="Genomic_DNA"/>
</dbReference>
<dbReference type="GO" id="GO:0042597">
    <property type="term" value="C:periplasmic space"/>
    <property type="evidence" value="ECO:0007669"/>
    <property type="project" value="UniProtKB-SubCell"/>
</dbReference>
<dbReference type="PROSITE" id="PS51007">
    <property type="entry name" value="CYTC"/>
    <property type="match status" value="2"/>
</dbReference>
<dbReference type="GO" id="GO:0004130">
    <property type="term" value="F:cytochrome-c peroxidase activity"/>
    <property type="evidence" value="ECO:0007669"/>
    <property type="project" value="TreeGrafter"/>
</dbReference>
<organism evidence="12 13">
    <name type="scientific">Tenacibaculum caenipelagi</name>
    <dbReference type="NCBI Taxonomy" id="1325435"/>
    <lineage>
        <taxon>Bacteria</taxon>
        <taxon>Pseudomonadati</taxon>
        <taxon>Bacteroidota</taxon>
        <taxon>Flavobacteriia</taxon>
        <taxon>Flavobacteriales</taxon>
        <taxon>Flavobacteriaceae</taxon>
        <taxon>Tenacibaculum</taxon>
    </lineage>
</organism>
<dbReference type="PANTHER" id="PTHR30600:SF10">
    <property type="entry name" value="BLL6722 PROTEIN"/>
    <property type="match status" value="1"/>
</dbReference>
<dbReference type="RefSeq" id="WP_133536450.1">
    <property type="nucleotide sequence ID" value="NZ_SNYH01000004.1"/>
</dbReference>
<evidence type="ECO:0000256" key="3">
    <source>
        <dbReference type="ARBA" id="ARBA00022723"/>
    </source>
</evidence>
<keyword evidence="3 9" id="KW-0479">Metal-binding</keyword>